<protein>
    <recommendedName>
        <fullName evidence="3">non-specific serine/threonine protein kinase</fullName>
        <ecNumber evidence="3">2.7.11.1</ecNumber>
    </recommendedName>
</protein>
<keyword evidence="20" id="KW-1133">Transmembrane helix</keyword>
<evidence type="ECO:0000256" key="18">
    <source>
        <dbReference type="SAM" id="Coils"/>
    </source>
</evidence>
<keyword evidence="10" id="KW-0677">Repeat</keyword>
<evidence type="ECO:0000259" key="22">
    <source>
        <dbReference type="Pfam" id="PF11721"/>
    </source>
</evidence>
<dbReference type="FunFam" id="3.80.10.10:FF:000383">
    <property type="entry name" value="Leucine-rich repeat receptor protein kinase EMS1"/>
    <property type="match status" value="1"/>
</dbReference>
<evidence type="ECO:0000256" key="17">
    <source>
        <dbReference type="ARBA" id="ARBA00048679"/>
    </source>
</evidence>
<reference evidence="23" key="1">
    <citation type="submission" date="2018-02" db="EMBL/GenBank/DDBJ databases">
        <authorList>
            <person name="Cohen D.B."/>
            <person name="Kent A.D."/>
        </authorList>
    </citation>
    <scope>NUCLEOTIDE SEQUENCE</scope>
</reference>
<dbReference type="EMBL" id="OIVN01000462">
    <property type="protein sequence ID" value="SPC80649.1"/>
    <property type="molecule type" value="Genomic_DNA"/>
</dbReference>
<keyword evidence="7" id="KW-0433">Leucine-rich repeat</keyword>
<sequence>MQVLTQISRNTKSVEEKMSRQAQNSRIGLTLIKLMLLQCMGVIIQVKAQAGRLPDDEVKALVEIAAQVGKKGWNFKVDPCINESSWATPKSKFEATLQQFSHLQLLIPSWFLKGQDLAGVLPPALAKLPYLKTIDLTRNYLSGNIPREWASTKLEYLSITVNNLSGPIPSFLGNITTLKYMSIESNLFSGMVPIELGKLVNLENLILSSNNLTGVFPVALTNLTKLTELEIQASGFKGPIPSSISILSNLTELDLSFNRLEGKVPDLGGLTKLEFMYLTSNLLTGPIPDWIKSRDSHCQIDISYNSLLELSAPTCREYLNLFKSFSGRDNLILSECLKDFPCSKDRYSLHINCGGKATTAGKIKYEEDVDLAGAAKYVHVRENWGFSSTGNFWDVNTFANDYVANNVSILTMNKAELYTSARLSPLSFTYYARCLANGNYTVKLHFAEIVFRDNRSFYSLGRRIFDVYVQEKLVRKDFDIENTAQGVDKVVVEEFKAVVTNKVLMIRFYWAGKGTTAAPKRGTYGPLISAISVESDFSPPDDGKIKISIVVGAIVLVLLLISMILCILWWKGCLGGRISREKVTAVSRAWGWKTCKTKKLIGKEHRFGAGLGGSDAFVSTSCQRKLESLRVVGSEDMWSINSPSLGRPVVNQLGELSRGIPAMDEDWTLEYWSCWLYPRDGRLSSGYLEGLPSLDDGSVSDSLESSSPGERGSVSGSEYSGSPGRSSETIELSTSDSSSRGAILPVSGLDPNKSFVAEGGEWACSSNGEDVVLYEDNLAAGLRLPFRPFERELLHRLGLAPSQLNPNAWRTTIGLQVLWKMASDGEYELTVDDWEFSPDEAVGEDPCGIRRTWGIPVAAAFRRPSLSTHLRERLLRVAEYQKEKLVRLVDLLSPFTLAEWSLGPEPSPEVKKAIKAYQQRMTTRAERKRLREVAQNLEDLPDASALFSKKAKSGKKVVIEKGQSSRKGGHQDKPLPSAKLKTPEKVHVYHEVPPSPVAVKGRGVAPGDVIPTIYNSSSRAMDKVAKLYDKVDLEVYDLVDDMDLLRMSIHDSLKAAGPTFVLGNRLRSSRGELAKLKANLEEATAQAQAHKKTAEGLKAEKGSLRSQIKQLEADVKRKDELIAALETGRDELLHKTEALQGEISEAKETAVIDYKASEDFQEATRRYYVAGFEHFRKRAALAFGSVQDWSIVKIFDDEETTAVEEGNGPPGDDSAVGPIGGQAVSVDDQVDPSPAGDEVQ</sequence>
<accession>A0A2N9F1A5</accession>
<dbReference type="SUPFAM" id="SSF52058">
    <property type="entry name" value="L domain-like"/>
    <property type="match status" value="1"/>
</dbReference>
<evidence type="ECO:0000256" key="8">
    <source>
        <dbReference type="ARBA" id="ARBA00022679"/>
    </source>
</evidence>
<evidence type="ECO:0000256" key="13">
    <source>
        <dbReference type="ARBA" id="ARBA00023136"/>
    </source>
</evidence>
<evidence type="ECO:0000256" key="12">
    <source>
        <dbReference type="ARBA" id="ARBA00022840"/>
    </source>
</evidence>
<feature type="region of interest" description="Disordered" evidence="19">
    <location>
        <begin position="698"/>
        <end position="745"/>
    </location>
</feature>
<gene>
    <name evidence="23" type="ORF">FSB_LOCUS8531</name>
</gene>
<evidence type="ECO:0000256" key="11">
    <source>
        <dbReference type="ARBA" id="ARBA00022741"/>
    </source>
</evidence>
<keyword evidence="15" id="KW-0325">Glycoprotein</keyword>
<keyword evidence="4" id="KW-1003">Cell membrane</keyword>
<feature type="transmembrane region" description="Helical" evidence="20">
    <location>
        <begin position="547"/>
        <end position="570"/>
    </location>
</feature>
<evidence type="ECO:0000256" key="1">
    <source>
        <dbReference type="ARBA" id="ARBA00004236"/>
    </source>
</evidence>
<evidence type="ECO:0000256" key="20">
    <source>
        <dbReference type="SAM" id="Phobius"/>
    </source>
</evidence>
<organism evidence="23">
    <name type="scientific">Fagus sylvatica</name>
    <name type="common">Beechnut</name>
    <dbReference type="NCBI Taxonomy" id="28930"/>
    <lineage>
        <taxon>Eukaryota</taxon>
        <taxon>Viridiplantae</taxon>
        <taxon>Streptophyta</taxon>
        <taxon>Embryophyta</taxon>
        <taxon>Tracheophyta</taxon>
        <taxon>Spermatophyta</taxon>
        <taxon>Magnoliopsida</taxon>
        <taxon>eudicotyledons</taxon>
        <taxon>Gunneridae</taxon>
        <taxon>Pentapetalae</taxon>
        <taxon>rosids</taxon>
        <taxon>fabids</taxon>
        <taxon>Fagales</taxon>
        <taxon>Fagaceae</taxon>
        <taxon>Fagus</taxon>
    </lineage>
</organism>
<evidence type="ECO:0000313" key="23">
    <source>
        <dbReference type="EMBL" id="SPC80649.1"/>
    </source>
</evidence>
<evidence type="ECO:0000256" key="15">
    <source>
        <dbReference type="ARBA" id="ARBA00023180"/>
    </source>
</evidence>
<feature type="compositionally biased region" description="Low complexity" evidence="19">
    <location>
        <begin position="698"/>
        <end position="710"/>
    </location>
</feature>
<evidence type="ECO:0000256" key="6">
    <source>
        <dbReference type="ARBA" id="ARBA00022553"/>
    </source>
</evidence>
<comment type="catalytic activity">
    <reaction evidence="17">
        <text>L-seryl-[protein] + ATP = O-phospho-L-seryl-[protein] + ADP + H(+)</text>
        <dbReference type="Rhea" id="RHEA:17989"/>
        <dbReference type="Rhea" id="RHEA-COMP:9863"/>
        <dbReference type="Rhea" id="RHEA-COMP:11604"/>
        <dbReference type="ChEBI" id="CHEBI:15378"/>
        <dbReference type="ChEBI" id="CHEBI:29999"/>
        <dbReference type="ChEBI" id="CHEBI:30616"/>
        <dbReference type="ChEBI" id="CHEBI:83421"/>
        <dbReference type="ChEBI" id="CHEBI:456216"/>
        <dbReference type="EC" id="2.7.11.1"/>
    </reaction>
</comment>
<dbReference type="InterPro" id="IPR021720">
    <property type="entry name" value="Malectin_dom"/>
</dbReference>
<dbReference type="GO" id="GO:0005886">
    <property type="term" value="C:plasma membrane"/>
    <property type="evidence" value="ECO:0007669"/>
    <property type="project" value="UniProtKB-SubCell"/>
</dbReference>
<comment type="catalytic activity">
    <reaction evidence="16">
        <text>L-threonyl-[protein] + ATP = O-phospho-L-threonyl-[protein] + ADP + H(+)</text>
        <dbReference type="Rhea" id="RHEA:46608"/>
        <dbReference type="Rhea" id="RHEA-COMP:11060"/>
        <dbReference type="Rhea" id="RHEA-COMP:11605"/>
        <dbReference type="ChEBI" id="CHEBI:15378"/>
        <dbReference type="ChEBI" id="CHEBI:30013"/>
        <dbReference type="ChEBI" id="CHEBI:30616"/>
        <dbReference type="ChEBI" id="CHEBI:61977"/>
        <dbReference type="ChEBI" id="CHEBI:456216"/>
        <dbReference type="EC" id="2.7.11.1"/>
    </reaction>
</comment>
<dbReference type="PROSITE" id="PS51450">
    <property type="entry name" value="LRR"/>
    <property type="match status" value="1"/>
</dbReference>
<keyword evidence="14" id="KW-0675">Receptor</keyword>
<keyword evidence="9" id="KW-0732">Signal</keyword>
<keyword evidence="5" id="KW-0418">Kinase</keyword>
<evidence type="ECO:0000256" key="7">
    <source>
        <dbReference type="ARBA" id="ARBA00022614"/>
    </source>
</evidence>
<dbReference type="FunFam" id="2.60.120.430:FF:000004">
    <property type="entry name" value="Putative leucine-rich repeat receptor-like serine/threonine-protein kinase"/>
    <property type="match status" value="1"/>
</dbReference>
<dbReference type="GO" id="GO:0005524">
    <property type="term" value="F:ATP binding"/>
    <property type="evidence" value="ECO:0007669"/>
    <property type="project" value="UniProtKB-KW"/>
</dbReference>
<dbReference type="PANTHER" id="PTHR48006">
    <property type="entry name" value="LEUCINE-RICH REPEAT-CONTAINING PROTEIN DDB_G0281931-RELATED"/>
    <property type="match status" value="1"/>
</dbReference>
<evidence type="ECO:0000256" key="14">
    <source>
        <dbReference type="ARBA" id="ARBA00023170"/>
    </source>
</evidence>
<name>A0A2N9F1A5_FAGSY</name>
<feature type="region of interest" description="Disordered" evidence="19">
    <location>
        <begin position="1200"/>
        <end position="1240"/>
    </location>
</feature>
<feature type="compositionally biased region" description="Polar residues" evidence="19">
    <location>
        <begin position="714"/>
        <end position="740"/>
    </location>
</feature>
<dbReference type="Pfam" id="PF04195">
    <property type="entry name" value="Transposase_28"/>
    <property type="match status" value="1"/>
</dbReference>
<feature type="domain" description="Transposase (putative) gypsy type" evidence="21">
    <location>
        <begin position="772"/>
        <end position="814"/>
    </location>
</feature>
<dbReference type="PANTHER" id="PTHR48006:SF66">
    <property type="entry name" value="PROTEIN KINASE DOMAIN-CONTAINING PROTEIN"/>
    <property type="match status" value="1"/>
</dbReference>
<keyword evidence="18" id="KW-0175">Coiled coil</keyword>
<evidence type="ECO:0000256" key="9">
    <source>
        <dbReference type="ARBA" id="ARBA00022729"/>
    </source>
</evidence>
<dbReference type="EC" id="2.7.11.1" evidence="3"/>
<proteinExistence type="predicted"/>
<dbReference type="Pfam" id="PF00560">
    <property type="entry name" value="LRR_1"/>
    <property type="match status" value="3"/>
</dbReference>
<evidence type="ECO:0000256" key="3">
    <source>
        <dbReference type="ARBA" id="ARBA00012513"/>
    </source>
</evidence>
<keyword evidence="12" id="KW-0067">ATP-binding</keyword>
<dbReference type="AlphaFoldDB" id="A0A2N9F1A5"/>
<keyword evidence="5" id="KW-0723">Serine/threonine-protein kinase</keyword>
<dbReference type="FunFam" id="3.80.10.10:FF:000041">
    <property type="entry name" value="LRR receptor-like serine/threonine-protein kinase ERECTA"/>
    <property type="match status" value="1"/>
</dbReference>
<feature type="coiled-coil region" evidence="18">
    <location>
        <begin position="1066"/>
        <end position="1149"/>
    </location>
</feature>
<dbReference type="InterPro" id="IPR032675">
    <property type="entry name" value="LRR_dom_sf"/>
</dbReference>
<keyword evidence="13 20" id="KW-0472">Membrane</keyword>
<evidence type="ECO:0000256" key="10">
    <source>
        <dbReference type="ARBA" id="ARBA00022737"/>
    </source>
</evidence>
<evidence type="ECO:0000256" key="19">
    <source>
        <dbReference type="SAM" id="MobiDB-lite"/>
    </source>
</evidence>
<evidence type="ECO:0000259" key="21">
    <source>
        <dbReference type="Pfam" id="PF04195"/>
    </source>
</evidence>
<dbReference type="InterPro" id="IPR051824">
    <property type="entry name" value="LRR_Rcpt-Like_S/T_Kinase"/>
</dbReference>
<evidence type="ECO:0000256" key="4">
    <source>
        <dbReference type="ARBA" id="ARBA00022475"/>
    </source>
</evidence>
<feature type="domain" description="Malectin" evidence="22">
    <location>
        <begin position="348"/>
        <end position="531"/>
    </location>
</feature>
<dbReference type="Pfam" id="PF11721">
    <property type="entry name" value="Malectin"/>
    <property type="match status" value="1"/>
</dbReference>
<keyword evidence="20" id="KW-0812">Transmembrane</keyword>
<dbReference type="InterPro" id="IPR007321">
    <property type="entry name" value="Transposase_28"/>
</dbReference>
<dbReference type="Gene3D" id="3.80.10.10">
    <property type="entry name" value="Ribonuclease Inhibitor"/>
    <property type="match status" value="2"/>
</dbReference>
<evidence type="ECO:0000256" key="2">
    <source>
        <dbReference type="ARBA" id="ARBA00004479"/>
    </source>
</evidence>
<dbReference type="Gene3D" id="2.60.120.430">
    <property type="entry name" value="Galactose-binding lectin"/>
    <property type="match status" value="1"/>
</dbReference>
<keyword evidence="6" id="KW-0597">Phosphoprotein</keyword>
<evidence type="ECO:0000256" key="5">
    <source>
        <dbReference type="ARBA" id="ARBA00022527"/>
    </source>
</evidence>
<comment type="subcellular location">
    <subcellularLocation>
        <location evidence="1">Cell membrane</location>
    </subcellularLocation>
    <subcellularLocation>
        <location evidence="2">Membrane</location>
        <topology evidence="2">Single-pass type I membrane protein</topology>
    </subcellularLocation>
</comment>
<keyword evidence="11" id="KW-0547">Nucleotide-binding</keyword>
<evidence type="ECO:0000256" key="16">
    <source>
        <dbReference type="ARBA" id="ARBA00047899"/>
    </source>
</evidence>
<dbReference type="GO" id="GO:0004674">
    <property type="term" value="F:protein serine/threonine kinase activity"/>
    <property type="evidence" value="ECO:0007669"/>
    <property type="project" value="UniProtKB-KW"/>
</dbReference>
<feature type="region of interest" description="Disordered" evidence="19">
    <location>
        <begin position="957"/>
        <end position="979"/>
    </location>
</feature>
<keyword evidence="8" id="KW-0808">Transferase</keyword>
<dbReference type="InterPro" id="IPR001611">
    <property type="entry name" value="Leu-rich_rpt"/>
</dbReference>